<dbReference type="GeneID" id="83612708"/>
<dbReference type="RefSeq" id="WP_109400734.1">
    <property type="nucleotide sequence ID" value="NZ_JAIKTY010000228.1"/>
</dbReference>
<evidence type="ECO:0000259" key="1">
    <source>
        <dbReference type="Pfam" id="PF18624"/>
    </source>
</evidence>
<gene>
    <name evidence="2" type="primary">cdiI</name>
    <name evidence="2" type="ORF">QSH02_10425</name>
</gene>
<dbReference type="Pfam" id="PF18624">
    <property type="entry name" value="CdiI_4"/>
    <property type="match status" value="1"/>
</dbReference>
<proteinExistence type="predicted"/>
<protein>
    <submittedName>
        <fullName evidence="2">Ribonuclease toxin immunity protein CdiI</fullName>
    </submittedName>
</protein>
<comment type="caution">
    <text evidence="2">The sequence shown here is derived from an EMBL/GenBank/DDBJ whole genome shotgun (WGS) entry which is preliminary data.</text>
</comment>
<evidence type="ECO:0000313" key="2">
    <source>
        <dbReference type="EMBL" id="MDL5355244.1"/>
    </source>
</evidence>
<reference evidence="2" key="1">
    <citation type="submission" date="2023-06" db="EMBL/GenBank/DDBJ databases">
        <title>Acute promotion of culturable opportunistic pathogens and persistent increase of antibiotic resistance following antibiotic exposure in mouse gut microbiota.</title>
        <authorList>
            <person name="Li L."/>
            <person name="Wang B."/>
            <person name="Sun Y."/>
            <person name="Wang M."/>
            <person name="Xu H."/>
        </authorList>
    </citation>
    <scope>NUCLEOTIDE SEQUENCE</scope>
    <source>
        <strain evidence="2">EPA10_1</strain>
    </source>
</reference>
<dbReference type="CDD" id="cd20688">
    <property type="entry name" value="CdiI_Ecoli_Nm-like"/>
    <property type="match status" value="1"/>
</dbReference>
<dbReference type="NCBIfam" id="NF033826">
    <property type="entry name" value="immun_CdiI"/>
    <property type="match status" value="1"/>
</dbReference>
<accession>A0AAW7CLS8</accession>
<evidence type="ECO:0000313" key="3">
    <source>
        <dbReference type="Proteomes" id="UP001224739"/>
    </source>
</evidence>
<feature type="domain" description="CDI immunity protein" evidence="1">
    <location>
        <begin position="18"/>
        <end position="116"/>
    </location>
</feature>
<dbReference type="AlphaFoldDB" id="A0AAW7CLS8"/>
<dbReference type="InterPro" id="IPR041256">
    <property type="entry name" value="CdiI_4"/>
</dbReference>
<name>A0AAW7CLS8_9GAMM</name>
<dbReference type="EMBL" id="JASVWL010000006">
    <property type="protein sequence ID" value="MDL5355244.1"/>
    <property type="molecule type" value="Genomic_DNA"/>
</dbReference>
<sequence>MIKELFNQHDIDNGVNIIVASYFDRMYEDGDFLKAIELLSQRGALNTDGAYCHFPDMDNYDETEHFEGVEFAIGYPPTEEDTVIVTEETCYHYVRLACEKYLKLHPEAQTSINNLLSKMPM</sequence>
<organism evidence="2 3">
    <name type="scientific">Proteus faecis</name>
    <dbReference type="NCBI Taxonomy" id="2050967"/>
    <lineage>
        <taxon>Bacteria</taxon>
        <taxon>Pseudomonadati</taxon>
        <taxon>Pseudomonadota</taxon>
        <taxon>Gammaproteobacteria</taxon>
        <taxon>Enterobacterales</taxon>
        <taxon>Morganellaceae</taxon>
        <taxon>Proteus</taxon>
    </lineage>
</organism>
<dbReference type="Proteomes" id="UP001224739">
    <property type="component" value="Unassembled WGS sequence"/>
</dbReference>